<evidence type="ECO:0008006" key="7">
    <source>
        <dbReference type="Google" id="ProtNLM"/>
    </source>
</evidence>
<dbReference type="Pfam" id="PF03841">
    <property type="entry name" value="SelA"/>
    <property type="match status" value="1"/>
</dbReference>
<proteinExistence type="inferred from homology"/>
<sequence length="403" mass="43085">MTDSHNPDDIRETLGLRPVINVSGTMTSLGASIVVPQAVAAMTSILPQFVEVNDLQKKASPVIARLTGGEAGFVTASCSAGISLAVAAAMTGNDLAAIERLPDTTGLKDEVIIQMGHVVSYGAPVDQGIRLAGAKAILVGQATSCYPYHLDGAINERTAAAVFVVSHHTVQYGLVALKKFAEVCHARGVPVIVDAASEYDLRIFLEQGADIALYSSHKFLGGPTGGIVAGAKDFVRNTFLQNMGIGRGMKVGKESILGTIAALEAWEKRDHAGIRERETGYLNLWQQTLAGKPGVTAVIEPDPTHNPLDRLRVTIDPQAAHISAWDLADALAQGSRPVIVRDHEVEHGYFYMDPCNLHPGEEAIVASRLTEELGKARASNAIISTPVENRYTRRMAGLMRWPD</sequence>
<dbReference type="RefSeq" id="WP_105733402.1">
    <property type="nucleotide sequence ID" value="NZ_PVBT01000002.1"/>
</dbReference>
<feature type="modified residue" description="N6-(pyridoxal phosphate)lysine" evidence="4">
    <location>
        <position position="218"/>
    </location>
</feature>
<dbReference type="EMBL" id="PVBT01000002">
    <property type="protein sequence ID" value="PRD55174.1"/>
    <property type="molecule type" value="Genomic_DNA"/>
</dbReference>
<dbReference type="GO" id="GO:0004125">
    <property type="term" value="F:L-seryl-tRNA(Sec) selenium transferase activity"/>
    <property type="evidence" value="ECO:0007669"/>
    <property type="project" value="TreeGrafter"/>
</dbReference>
<accession>A0A2S9JPQ6</accession>
<dbReference type="Proteomes" id="UP000238563">
    <property type="component" value="Unassembled WGS sequence"/>
</dbReference>
<dbReference type="InterPro" id="IPR015424">
    <property type="entry name" value="PyrdxlP-dep_Trfase"/>
</dbReference>
<evidence type="ECO:0000256" key="2">
    <source>
        <dbReference type="ARBA" id="ARBA00022898"/>
    </source>
</evidence>
<evidence type="ECO:0000256" key="4">
    <source>
        <dbReference type="PIRSR" id="PIRSR618319-50"/>
    </source>
</evidence>
<evidence type="ECO:0000256" key="3">
    <source>
        <dbReference type="ARBA" id="ARBA00044507"/>
    </source>
</evidence>
<dbReference type="InterPro" id="IPR018319">
    <property type="entry name" value="SelA-like"/>
</dbReference>
<dbReference type="AlphaFoldDB" id="A0A2S9JPQ6"/>
<dbReference type="PANTHER" id="PTHR32328:SF0">
    <property type="entry name" value="L-SERYL-TRNA(SEC) SELENIUM TRANSFERASE"/>
    <property type="match status" value="1"/>
</dbReference>
<evidence type="ECO:0000313" key="5">
    <source>
        <dbReference type="EMBL" id="PRD55174.1"/>
    </source>
</evidence>
<protein>
    <recommendedName>
        <fullName evidence="7">Aminotransferase class V domain-containing protein</fullName>
    </recommendedName>
</protein>
<keyword evidence="6" id="KW-1185">Reference proteome</keyword>
<dbReference type="InterPro" id="IPR015421">
    <property type="entry name" value="PyrdxlP-dep_Trfase_major"/>
</dbReference>
<reference evidence="5 6" key="1">
    <citation type="submission" date="2018-02" db="EMBL/GenBank/DDBJ databases">
        <title>The draft genome of Phyllobacterium myrsinacearum DSM5892.</title>
        <authorList>
            <person name="Li L."/>
            <person name="Liu L."/>
            <person name="Zhang X."/>
            <person name="Wang T."/>
        </authorList>
    </citation>
    <scope>NUCLEOTIDE SEQUENCE [LARGE SCALE GENOMIC DNA]</scope>
    <source>
        <strain evidence="5 6">DSM 5892</strain>
    </source>
</reference>
<gene>
    <name evidence="5" type="ORF">C5750_08320</name>
</gene>
<comment type="caution">
    <text evidence="5">The sequence shown here is derived from an EMBL/GenBank/DDBJ whole genome shotgun (WGS) entry which is preliminary data.</text>
</comment>
<organism evidence="5 6">
    <name type="scientific">Phyllobacterium myrsinacearum</name>
    <dbReference type="NCBI Taxonomy" id="28101"/>
    <lineage>
        <taxon>Bacteria</taxon>
        <taxon>Pseudomonadati</taxon>
        <taxon>Pseudomonadota</taxon>
        <taxon>Alphaproteobacteria</taxon>
        <taxon>Hyphomicrobiales</taxon>
        <taxon>Phyllobacteriaceae</taxon>
        <taxon>Phyllobacterium</taxon>
    </lineage>
</organism>
<dbReference type="OrthoDB" id="9787096at2"/>
<keyword evidence="2 4" id="KW-0663">Pyridoxal phosphate</keyword>
<evidence type="ECO:0000313" key="6">
    <source>
        <dbReference type="Proteomes" id="UP000238563"/>
    </source>
</evidence>
<evidence type="ECO:0000256" key="1">
    <source>
        <dbReference type="ARBA" id="ARBA00001933"/>
    </source>
</evidence>
<comment type="similarity">
    <text evidence="3">Belongs to the SelA family.</text>
</comment>
<name>A0A2S9JPQ6_9HYPH</name>
<comment type="cofactor">
    <cofactor evidence="1 4">
        <name>pyridoxal 5'-phosphate</name>
        <dbReference type="ChEBI" id="CHEBI:597326"/>
    </cofactor>
</comment>
<dbReference type="Gene3D" id="3.40.640.10">
    <property type="entry name" value="Type I PLP-dependent aspartate aminotransferase-like (Major domain)"/>
    <property type="match status" value="1"/>
</dbReference>
<dbReference type="SUPFAM" id="SSF53383">
    <property type="entry name" value="PLP-dependent transferases"/>
    <property type="match status" value="1"/>
</dbReference>
<dbReference type="PANTHER" id="PTHR32328">
    <property type="entry name" value="L-SERYL-TRNA(SEC) SELENIUM TRANSFERASE"/>
    <property type="match status" value="1"/>
</dbReference>